<dbReference type="EMBL" id="JAQQAF010000009">
    <property type="protein sequence ID" value="KAJ8457982.1"/>
    <property type="molecule type" value="Genomic_DNA"/>
</dbReference>
<feature type="region of interest" description="Disordered" evidence="4">
    <location>
        <begin position="1"/>
        <end position="21"/>
    </location>
</feature>
<keyword evidence="3" id="KW-0539">Nucleus</keyword>
<reference evidence="5 6" key="1">
    <citation type="submission" date="2022-12" db="EMBL/GenBank/DDBJ databases">
        <title>Chromosome-scale assembly of the Ensete ventricosum genome.</title>
        <authorList>
            <person name="Dussert Y."/>
            <person name="Stocks J."/>
            <person name="Wendawek A."/>
            <person name="Woldeyes F."/>
            <person name="Nichols R.A."/>
            <person name="Borrell J.S."/>
        </authorList>
    </citation>
    <scope>NUCLEOTIDE SEQUENCE [LARGE SCALE GENOMIC DNA]</scope>
    <source>
        <strain evidence="6">cv. Maze</strain>
        <tissue evidence="5">Seeds</tissue>
    </source>
</reference>
<dbReference type="PANTHER" id="PTHR35735">
    <property type="entry name" value="PROTEIN NIM1-INTERACTING 2"/>
    <property type="match status" value="1"/>
</dbReference>
<sequence>MATAAAKKRPGGDGAEEERWTRRCRVEEDQVTDDEVEEFFAILQRMREAARFFVATRGGAAGREGVVGETNGERVTQTSRRWQPAFEREDFEESGTVANAGRRGMDAAVEEEEVEAVTEYGIPRDFLDLNAVPVTEELNRV</sequence>
<organism evidence="5 6">
    <name type="scientific">Ensete ventricosum</name>
    <name type="common">Abyssinian banana</name>
    <name type="synonym">Musa ensete</name>
    <dbReference type="NCBI Taxonomy" id="4639"/>
    <lineage>
        <taxon>Eukaryota</taxon>
        <taxon>Viridiplantae</taxon>
        <taxon>Streptophyta</taxon>
        <taxon>Embryophyta</taxon>
        <taxon>Tracheophyta</taxon>
        <taxon>Spermatophyta</taxon>
        <taxon>Magnoliopsida</taxon>
        <taxon>Liliopsida</taxon>
        <taxon>Zingiberales</taxon>
        <taxon>Musaceae</taxon>
        <taxon>Ensete</taxon>
    </lineage>
</organism>
<dbReference type="GO" id="GO:0005634">
    <property type="term" value="C:nucleus"/>
    <property type="evidence" value="ECO:0007669"/>
    <property type="project" value="UniProtKB-SubCell"/>
</dbReference>
<accession>A0AAV8PK44</accession>
<dbReference type="InterPro" id="IPR034577">
    <property type="entry name" value="NIMIN-2"/>
</dbReference>
<protein>
    <submittedName>
        <fullName evidence="5">Uncharacterized protein</fullName>
    </submittedName>
</protein>
<evidence type="ECO:0000256" key="1">
    <source>
        <dbReference type="ARBA" id="ARBA00004123"/>
    </source>
</evidence>
<dbReference type="Pfam" id="PF15699">
    <property type="entry name" value="NPR1_interact"/>
    <property type="match status" value="1"/>
</dbReference>
<evidence type="ECO:0000256" key="2">
    <source>
        <dbReference type="ARBA" id="ARBA00009937"/>
    </source>
</evidence>
<comment type="caution">
    <text evidence="5">The sequence shown here is derived from an EMBL/GenBank/DDBJ whole genome shotgun (WGS) entry which is preliminary data.</text>
</comment>
<dbReference type="Proteomes" id="UP001222027">
    <property type="component" value="Unassembled WGS sequence"/>
</dbReference>
<gene>
    <name evidence="5" type="ORF">OPV22_030908</name>
</gene>
<evidence type="ECO:0000313" key="5">
    <source>
        <dbReference type="EMBL" id="KAJ8457982.1"/>
    </source>
</evidence>
<dbReference type="GO" id="GO:0010112">
    <property type="term" value="P:regulation of systemic acquired resistance"/>
    <property type="evidence" value="ECO:0007669"/>
    <property type="project" value="InterPro"/>
</dbReference>
<evidence type="ECO:0000313" key="6">
    <source>
        <dbReference type="Proteomes" id="UP001222027"/>
    </source>
</evidence>
<evidence type="ECO:0000256" key="4">
    <source>
        <dbReference type="SAM" id="MobiDB-lite"/>
    </source>
</evidence>
<comment type="subcellular location">
    <subcellularLocation>
        <location evidence="1">Nucleus</location>
    </subcellularLocation>
</comment>
<evidence type="ECO:0000256" key="3">
    <source>
        <dbReference type="ARBA" id="ARBA00023242"/>
    </source>
</evidence>
<keyword evidence="6" id="KW-1185">Reference proteome</keyword>
<dbReference type="InterPro" id="IPR031425">
    <property type="entry name" value="NPR1/NH1-interacting"/>
</dbReference>
<dbReference type="AlphaFoldDB" id="A0AAV8PK44"/>
<proteinExistence type="inferred from homology"/>
<name>A0AAV8PK44_ENSVE</name>
<comment type="similarity">
    <text evidence="2">Belongs to the NPR1-interactor family.</text>
</comment>
<dbReference type="PANTHER" id="PTHR35735:SF8">
    <property type="entry name" value="PROTEIN NIM1-INTERACTING 2"/>
    <property type="match status" value="1"/>
</dbReference>